<comment type="caution">
    <text evidence="2">The sequence shown here is derived from an EMBL/GenBank/DDBJ whole genome shotgun (WGS) entry which is preliminary data.</text>
</comment>
<dbReference type="STRING" id="537013.CLOSTMETH_02211"/>
<accession>C0EED1</accession>
<dbReference type="InterPro" id="IPR051044">
    <property type="entry name" value="MAG_DAG_Lipase"/>
</dbReference>
<dbReference type="SUPFAM" id="SSF53474">
    <property type="entry name" value="alpha/beta-Hydrolases"/>
    <property type="match status" value="1"/>
</dbReference>
<reference evidence="2 3" key="1">
    <citation type="submission" date="2009-01" db="EMBL/GenBank/DDBJ databases">
        <authorList>
            <person name="Fulton L."/>
            <person name="Clifton S."/>
            <person name="Fulton B."/>
            <person name="Xu J."/>
            <person name="Minx P."/>
            <person name="Pepin K.H."/>
            <person name="Johnson M."/>
            <person name="Bhonagiri V."/>
            <person name="Nash W.E."/>
            <person name="Mardis E.R."/>
            <person name="Wilson R.K."/>
        </authorList>
    </citation>
    <scope>NUCLEOTIDE SEQUENCE [LARGE SCALE GENOMIC DNA]</scope>
    <source>
        <strain evidence="2 3">DSM 5476</strain>
    </source>
</reference>
<dbReference type="InterPro" id="IPR022742">
    <property type="entry name" value="Hydrolase_4"/>
</dbReference>
<keyword evidence="3" id="KW-1185">Reference proteome</keyword>
<organism evidence="2 3">
    <name type="scientific">[Clostridium] methylpentosum DSM 5476</name>
    <dbReference type="NCBI Taxonomy" id="537013"/>
    <lineage>
        <taxon>Bacteria</taxon>
        <taxon>Bacillati</taxon>
        <taxon>Bacillota</taxon>
        <taxon>Clostridia</taxon>
        <taxon>Eubacteriales</taxon>
        <taxon>Oscillospiraceae</taxon>
        <taxon>Oscillospiraceae incertae sedis</taxon>
    </lineage>
</organism>
<feature type="domain" description="Serine aminopeptidase S33" evidence="1">
    <location>
        <begin position="38"/>
        <end position="301"/>
    </location>
</feature>
<dbReference type="AlphaFoldDB" id="C0EED1"/>
<reference evidence="2 3" key="2">
    <citation type="submission" date="2009-02" db="EMBL/GenBank/DDBJ databases">
        <title>Draft genome sequence of Clostridium methylpentosum (DSM 5476).</title>
        <authorList>
            <person name="Sudarsanam P."/>
            <person name="Ley R."/>
            <person name="Guruge J."/>
            <person name="Turnbaugh P.J."/>
            <person name="Mahowald M."/>
            <person name="Liep D."/>
            <person name="Gordon J."/>
        </authorList>
    </citation>
    <scope>NUCLEOTIDE SEQUENCE [LARGE SCALE GENOMIC DNA]</scope>
    <source>
        <strain evidence="2 3">DSM 5476</strain>
    </source>
</reference>
<dbReference type="Proteomes" id="UP000003340">
    <property type="component" value="Unassembled WGS sequence"/>
</dbReference>
<keyword evidence="2" id="KW-0378">Hydrolase</keyword>
<sequence length="318" mass="35865">MKEKRFGDFMECSKQTISYPSSNQIDTVVATIWSPPEEAKGIVQICHGMCEYIDRYDHFARYLAGHGYLVCGNDHIGHGRTAGSEEKLGYFSPSGGGKHLTDDVHQLVQRMQREYPSLPYFLLGHSMGSFITRNYIVQYPKGLSGYICCGTSGPNPLAGIGLRTANHLIKKHGDHYRSELLQSLAFKNYNKRFGKDAGQFAWVSSDLEITDAYEKDPHCNFIFTAGGFRDLFSLLQAVSADDWAARVNKYLPILIISGEMDPVGGYGKGVEKVYRKLSDCGVYDLKMKLYFGARHELINEVNKEEVFADILNWIEKRI</sequence>
<dbReference type="HOGENOM" id="CLU_026209_1_0_9"/>
<dbReference type="EMBL" id="ACEC01000068">
    <property type="protein sequence ID" value="EEG30179.1"/>
    <property type="molecule type" value="Genomic_DNA"/>
</dbReference>
<dbReference type="InterPro" id="IPR029058">
    <property type="entry name" value="AB_hydrolase_fold"/>
</dbReference>
<dbReference type="GO" id="GO:0016787">
    <property type="term" value="F:hydrolase activity"/>
    <property type="evidence" value="ECO:0007669"/>
    <property type="project" value="UniProtKB-KW"/>
</dbReference>
<evidence type="ECO:0000313" key="3">
    <source>
        <dbReference type="Proteomes" id="UP000003340"/>
    </source>
</evidence>
<name>C0EED1_9FIRM</name>
<dbReference type="PANTHER" id="PTHR11614">
    <property type="entry name" value="PHOSPHOLIPASE-RELATED"/>
    <property type="match status" value="1"/>
</dbReference>
<evidence type="ECO:0000313" key="2">
    <source>
        <dbReference type="EMBL" id="EEG30179.1"/>
    </source>
</evidence>
<dbReference type="Pfam" id="PF12146">
    <property type="entry name" value="Hydrolase_4"/>
    <property type="match status" value="1"/>
</dbReference>
<evidence type="ECO:0000259" key="1">
    <source>
        <dbReference type="Pfam" id="PF12146"/>
    </source>
</evidence>
<dbReference type="eggNOG" id="COG2267">
    <property type="taxonomic scope" value="Bacteria"/>
</dbReference>
<proteinExistence type="predicted"/>
<gene>
    <name evidence="2" type="ORF">CLOSTMETH_02211</name>
</gene>
<protein>
    <submittedName>
        <fullName evidence="2">Hydrolase, alpha/beta domain protein</fullName>
    </submittedName>
</protein>
<dbReference type="Gene3D" id="3.40.50.1820">
    <property type="entry name" value="alpha/beta hydrolase"/>
    <property type="match status" value="1"/>
</dbReference>